<dbReference type="PANTHER" id="PTHR43585:SF2">
    <property type="entry name" value="ATP-GRASP ENZYME FSQD"/>
    <property type="match status" value="1"/>
</dbReference>
<dbReference type="InterPro" id="IPR041472">
    <property type="entry name" value="BL00235/CARNS1_N"/>
</dbReference>
<keyword evidence="2 4" id="KW-0547">Nucleotide-binding</keyword>
<dbReference type="InterPro" id="IPR011761">
    <property type="entry name" value="ATP-grasp"/>
</dbReference>
<sequence length="790" mass="85880">MKKAMNMKLNERFADGSGSSPRTLTLVMFGYNHEALCALAEADTEFCVIVVEERSLYEKKGLEKRSADPRIRSVLSRWEWCEYQNNSDAAVECIRELLKDTHIDGIVPGLEYAVGAANAAARAVGLPHAGEDAPLRDKIAFRRCVGGVQWTEVKSESDIFEPPCVIKPANRQASLGVSIIRSSEEISSAWTHTSTAREPRQEAGRPWDTRYICESLIEGDETSAECLVVDGDVVFLNITSKETSGAVELGHEVGQHNPGVEEAMRDLVSKLGVQTALLHAEFKGTTPIECAGRPPGDRIMLLIGRAWGVNLYEQWARAMCQYTVSVPQQPSSSAAIRFIHAPRGLVRSIEDPTGHGVITVEPNTWVSELACSWDRVGFVEADTHADAVRRASQVRFKMANDVVLYLNHRRTAAEWTPAFEASDGAVLLTDKEVRPAGIVETVQLDTNDQDAVTATVDELSSRYDIRGVVTFSDRDVETVSLLADKLGLPAPSQAAALKARNKFEMRKAVQSIAPHMVPSFSFIEPGDNAQSVMEGAGITVPCVVKPVDASGSRGFSLCHTADEVSAAVSRWGGPMVVEELLTGSEHSAEGYVYEGDVHLIGVTDKTTTAKFRLEIGQVFPSAVEGIQDAVKPLLQATIKALGINNCAFHMEFFFDARTSTVKLVEIAARPGGDYIASHLVPQVTGVSFARDLVRIATGQRPSFAVPRDGYVAATFKLHTDKEGVLKSMGQLPTAPIVVESQQHVHVGDVITQPPADTLSSILAEVVVVAASRREIEAFESRLREVEVVVE</sequence>
<dbReference type="Gene3D" id="3.40.50.20">
    <property type="match status" value="2"/>
</dbReference>
<dbReference type="GO" id="GO:0005524">
    <property type="term" value="F:ATP binding"/>
    <property type="evidence" value="ECO:0007669"/>
    <property type="project" value="UniProtKB-UniRule"/>
</dbReference>
<dbReference type="GO" id="GO:0016874">
    <property type="term" value="F:ligase activity"/>
    <property type="evidence" value="ECO:0007669"/>
    <property type="project" value="UniProtKB-KW"/>
</dbReference>
<dbReference type="Proteomes" id="UP000231994">
    <property type="component" value="Chromosome"/>
</dbReference>
<evidence type="ECO:0000313" key="7">
    <source>
        <dbReference type="Proteomes" id="UP000231994"/>
    </source>
</evidence>
<organism evidence="6 7">
    <name type="scientific">Corynebacterium striatum</name>
    <dbReference type="NCBI Taxonomy" id="43770"/>
    <lineage>
        <taxon>Bacteria</taxon>
        <taxon>Bacillati</taxon>
        <taxon>Actinomycetota</taxon>
        <taxon>Actinomycetes</taxon>
        <taxon>Mycobacteriales</taxon>
        <taxon>Corynebacteriaceae</taxon>
        <taxon>Corynebacterium</taxon>
    </lineage>
</organism>
<dbReference type="Gene3D" id="3.30.1490.20">
    <property type="entry name" value="ATP-grasp fold, A domain"/>
    <property type="match status" value="1"/>
</dbReference>
<dbReference type="SUPFAM" id="SSF56059">
    <property type="entry name" value="Glutathione synthetase ATP-binding domain-like"/>
    <property type="match status" value="2"/>
</dbReference>
<reference evidence="6 7" key="1">
    <citation type="submission" date="2017-11" db="EMBL/GenBank/DDBJ databases">
        <title>Whole genome sequencing of cultured pathogen.</title>
        <authorList>
            <person name="Hoffmann M."/>
            <person name="Sanchez M."/>
            <person name="Timme R."/>
            <person name="Nudel K."/>
            <person name="Bry L."/>
        </authorList>
    </citation>
    <scope>NUCLEOTIDE SEQUENCE [LARGE SCALE GENOMIC DNA]</scope>
    <source>
        <strain evidence="6 7">216</strain>
    </source>
</reference>
<evidence type="ECO:0000259" key="5">
    <source>
        <dbReference type="PROSITE" id="PS50975"/>
    </source>
</evidence>
<name>A0ABC8CJR8_CORST</name>
<evidence type="ECO:0000256" key="2">
    <source>
        <dbReference type="ARBA" id="ARBA00022741"/>
    </source>
</evidence>
<evidence type="ECO:0000256" key="3">
    <source>
        <dbReference type="ARBA" id="ARBA00022840"/>
    </source>
</evidence>
<accession>A0ABC8CJR8</accession>
<dbReference type="InterPro" id="IPR013815">
    <property type="entry name" value="ATP_grasp_subdomain_1"/>
</dbReference>
<gene>
    <name evidence="6" type="ORF">A9D01_08630</name>
</gene>
<keyword evidence="3 4" id="KW-0067">ATP-binding</keyword>
<evidence type="ECO:0000256" key="1">
    <source>
        <dbReference type="ARBA" id="ARBA00022598"/>
    </source>
</evidence>
<dbReference type="PANTHER" id="PTHR43585">
    <property type="entry name" value="FUMIPYRROLE BIOSYNTHESIS PROTEIN C"/>
    <property type="match status" value="1"/>
</dbReference>
<dbReference type="Pfam" id="PF18130">
    <property type="entry name" value="ATPgrasp_N"/>
    <property type="match status" value="1"/>
</dbReference>
<dbReference type="EMBL" id="CP024932">
    <property type="protein sequence ID" value="ATZ08801.1"/>
    <property type="molecule type" value="Genomic_DNA"/>
</dbReference>
<dbReference type="InterPro" id="IPR052032">
    <property type="entry name" value="ATP-dep_AA_Ligase"/>
</dbReference>
<dbReference type="Pfam" id="PF13535">
    <property type="entry name" value="ATP-grasp_4"/>
    <property type="match status" value="2"/>
</dbReference>
<evidence type="ECO:0000256" key="4">
    <source>
        <dbReference type="PROSITE-ProRule" id="PRU00409"/>
    </source>
</evidence>
<keyword evidence="1" id="KW-0436">Ligase</keyword>
<feature type="domain" description="ATP-grasp" evidence="5">
    <location>
        <begin position="137"/>
        <end position="320"/>
    </location>
</feature>
<proteinExistence type="predicted"/>
<evidence type="ECO:0000313" key="6">
    <source>
        <dbReference type="EMBL" id="ATZ08801.1"/>
    </source>
</evidence>
<feature type="domain" description="ATP-grasp" evidence="5">
    <location>
        <begin position="507"/>
        <end position="697"/>
    </location>
</feature>
<dbReference type="RefSeq" id="WP_005529501.1">
    <property type="nucleotide sequence ID" value="NZ_RAQW01000012.1"/>
</dbReference>
<dbReference type="PROSITE" id="PS50975">
    <property type="entry name" value="ATP_GRASP"/>
    <property type="match status" value="2"/>
</dbReference>
<protein>
    <submittedName>
        <fullName evidence="6">ATP-grasp domain-containing protein</fullName>
    </submittedName>
</protein>
<dbReference type="AlphaFoldDB" id="A0ABC8CJR8"/>
<dbReference type="Gene3D" id="3.30.470.20">
    <property type="entry name" value="ATP-grasp fold, B domain"/>
    <property type="match status" value="2"/>
</dbReference>